<accession>A0A392PQK5</accession>
<dbReference type="EMBL" id="LXQA010091089">
    <property type="protein sequence ID" value="MCI14124.1"/>
    <property type="molecule type" value="Genomic_DNA"/>
</dbReference>
<dbReference type="Proteomes" id="UP000265520">
    <property type="component" value="Unassembled WGS sequence"/>
</dbReference>
<comment type="caution">
    <text evidence="1">The sequence shown here is derived from an EMBL/GenBank/DDBJ whole genome shotgun (WGS) entry which is preliminary data.</text>
</comment>
<feature type="non-terminal residue" evidence="1">
    <location>
        <position position="131"/>
    </location>
</feature>
<proteinExistence type="predicted"/>
<dbReference type="AlphaFoldDB" id="A0A392PQK5"/>
<evidence type="ECO:0000313" key="1">
    <source>
        <dbReference type="EMBL" id="MCI14124.1"/>
    </source>
</evidence>
<name>A0A392PQK5_9FABA</name>
<organism evidence="1 2">
    <name type="scientific">Trifolium medium</name>
    <dbReference type="NCBI Taxonomy" id="97028"/>
    <lineage>
        <taxon>Eukaryota</taxon>
        <taxon>Viridiplantae</taxon>
        <taxon>Streptophyta</taxon>
        <taxon>Embryophyta</taxon>
        <taxon>Tracheophyta</taxon>
        <taxon>Spermatophyta</taxon>
        <taxon>Magnoliopsida</taxon>
        <taxon>eudicotyledons</taxon>
        <taxon>Gunneridae</taxon>
        <taxon>Pentapetalae</taxon>
        <taxon>rosids</taxon>
        <taxon>fabids</taxon>
        <taxon>Fabales</taxon>
        <taxon>Fabaceae</taxon>
        <taxon>Papilionoideae</taxon>
        <taxon>50 kb inversion clade</taxon>
        <taxon>NPAAA clade</taxon>
        <taxon>Hologalegina</taxon>
        <taxon>IRL clade</taxon>
        <taxon>Trifolieae</taxon>
        <taxon>Trifolium</taxon>
    </lineage>
</organism>
<protein>
    <submittedName>
        <fullName evidence="1">Uncharacterized protein</fullName>
    </submittedName>
</protein>
<keyword evidence="2" id="KW-1185">Reference proteome</keyword>
<reference evidence="1 2" key="1">
    <citation type="journal article" date="2018" name="Front. Plant Sci.">
        <title>Red Clover (Trifolium pratense) and Zigzag Clover (T. medium) - A Picture of Genomic Similarities and Differences.</title>
        <authorList>
            <person name="Dluhosova J."/>
            <person name="Istvanek J."/>
            <person name="Nedelnik J."/>
            <person name="Repkova J."/>
        </authorList>
    </citation>
    <scope>NUCLEOTIDE SEQUENCE [LARGE SCALE GENOMIC DNA]</scope>
    <source>
        <strain evidence="2">cv. 10/8</strain>
        <tissue evidence="1">Leaf</tissue>
    </source>
</reference>
<sequence length="131" mass="15207">MMMNSQKIAGDSFMEFFRLARSDTAICWAVSSALQVAVSILFHRHRHADDHQVLLEHQVPMFSPQYVISGLPKLARPGELKMQEDLRERYYKSSTYMALNLMLYKGISKDHSYPLVGNFPFVGYRAKDREF</sequence>
<evidence type="ECO:0000313" key="2">
    <source>
        <dbReference type="Proteomes" id="UP000265520"/>
    </source>
</evidence>